<evidence type="ECO:0000259" key="3">
    <source>
        <dbReference type="Pfam" id="PF09972"/>
    </source>
</evidence>
<feature type="compositionally biased region" description="Gly residues" evidence="1">
    <location>
        <begin position="586"/>
        <end position="608"/>
    </location>
</feature>
<evidence type="ECO:0000313" key="5">
    <source>
        <dbReference type="EMBL" id="QNM15309.1"/>
    </source>
</evidence>
<keyword evidence="6" id="KW-1185">Reference proteome</keyword>
<evidence type="ECO:0000256" key="2">
    <source>
        <dbReference type="SAM" id="Phobius"/>
    </source>
</evidence>
<accession>A0A7G9GWX7</accession>
<keyword evidence="2" id="KW-0812">Transmembrane</keyword>
<feature type="region of interest" description="Disordered" evidence="1">
    <location>
        <begin position="579"/>
        <end position="608"/>
    </location>
</feature>
<feature type="domain" description="Predicted membrane protein YciQ-like C-terminal" evidence="4">
    <location>
        <begin position="292"/>
        <end position="523"/>
    </location>
</feature>
<feature type="transmembrane region" description="Helical" evidence="2">
    <location>
        <begin position="256"/>
        <end position="278"/>
    </location>
</feature>
<dbReference type="InterPro" id="IPR018702">
    <property type="entry name" value="DUF2207"/>
</dbReference>
<evidence type="ECO:0000313" key="6">
    <source>
        <dbReference type="Proteomes" id="UP000515913"/>
    </source>
</evidence>
<sequence>MKVMKKIALIFILLCTVIFGRTAYRIETLDITADIQKDGSMNVEERVLYNIGDINGIFYNIDALGYGKLKNLEVFYEEDRGKGFEKAIESNYPDRGTYTLGENEGLYKIKLYAPARNEDKEFIFRYTLTRGVTVYKDIAQLNRKMVGKDWDVGIEHIKLTINLPESVPKKEIYAFGHGPLTGNIEIKDGRTIIYTLDNYKPGEFLEVNLLFPKNILTDFNPFMVKNEKVLNKILASEKRLAQEANEQRQNAIMRLFAGRIVFAIGVLWWIFLVIYIYIKNSKRHKVENPYGEYFRDLPDDYSPAIAGTLVSRKMYPESQELFASILDLIRKKDLVLVEQNGKTILKLQDNGDGDLKDYEKFLLDWYIKELGNGKEVVLEDIDRNINTKTKARMFNNNYERWQTMVYTAMLSKNLRNDKRDKISTSLGMITGMGYFMGGMPLSAYFGTPIFVVLVILGFILLPYTLSRKRFSLEKEKAYARWKAFKKFLVDYSNLEEAKLASIQLWEHYFVYAVALGVADKVAKGYKKIMSQKGEGVDSNVVGLTTSSIMGMYMYGNMFNNIQQSTERAVRRSLESIAKSNASSPMGSGGGFSGGSSGGGGGRGGGGAF</sequence>
<organism evidence="5 6">
    <name type="scientific">Fusobacterium hominis</name>
    <dbReference type="NCBI Taxonomy" id="2764326"/>
    <lineage>
        <taxon>Bacteria</taxon>
        <taxon>Fusobacteriati</taxon>
        <taxon>Fusobacteriota</taxon>
        <taxon>Fusobacteriia</taxon>
        <taxon>Fusobacteriales</taxon>
        <taxon>Fusobacteriaceae</taxon>
        <taxon>Fusobacterium</taxon>
    </lineage>
</organism>
<keyword evidence="2" id="KW-0472">Membrane</keyword>
<feature type="transmembrane region" description="Helical" evidence="2">
    <location>
        <begin position="445"/>
        <end position="465"/>
    </location>
</feature>
<keyword evidence="2" id="KW-1133">Transmembrane helix</keyword>
<gene>
    <name evidence="5" type="ORF">H9Q81_00255</name>
</gene>
<dbReference type="Pfam" id="PF09972">
    <property type="entry name" value="DUF2207"/>
    <property type="match status" value="1"/>
</dbReference>
<protein>
    <submittedName>
        <fullName evidence="5">DUF2207 domain-containing protein</fullName>
    </submittedName>
</protein>
<dbReference type="Proteomes" id="UP000515913">
    <property type="component" value="Chromosome"/>
</dbReference>
<reference evidence="5 6" key="1">
    <citation type="submission" date="2020-08" db="EMBL/GenBank/DDBJ databases">
        <authorList>
            <person name="Liu C."/>
            <person name="Sun Q."/>
        </authorList>
    </citation>
    <scope>NUCLEOTIDE SEQUENCE [LARGE SCALE GENOMIC DNA]</scope>
    <source>
        <strain evidence="5 6">NSJ-57</strain>
    </source>
</reference>
<feature type="transmembrane region" description="Helical" evidence="2">
    <location>
        <begin position="422"/>
        <end position="439"/>
    </location>
</feature>
<proteinExistence type="predicted"/>
<name>A0A7G9GWX7_9FUSO</name>
<evidence type="ECO:0000256" key="1">
    <source>
        <dbReference type="SAM" id="MobiDB-lite"/>
    </source>
</evidence>
<feature type="domain" description="DUF2207" evidence="3">
    <location>
        <begin position="25"/>
        <end position="211"/>
    </location>
</feature>
<dbReference type="KEGG" id="fho:H9Q81_00255"/>
<dbReference type="AlphaFoldDB" id="A0A7G9GWX7"/>
<evidence type="ECO:0000259" key="4">
    <source>
        <dbReference type="Pfam" id="PF20990"/>
    </source>
</evidence>
<dbReference type="InterPro" id="IPR048389">
    <property type="entry name" value="YciQ-like_C"/>
</dbReference>
<dbReference type="Pfam" id="PF20990">
    <property type="entry name" value="DUF2207_C"/>
    <property type="match status" value="1"/>
</dbReference>
<dbReference type="EMBL" id="CP060637">
    <property type="protein sequence ID" value="QNM15309.1"/>
    <property type="molecule type" value="Genomic_DNA"/>
</dbReference>